<dbReference type="RefSeq" id="WP_079415486.1">
    <property type="nucleotide sequence ID" value="NZ_MBTG01000023.1"/>
</dbReference>
<organism evidence="3 4">
    <name type="scientific">Paenibacillus ferrarius</name>
    <dbReference type="NCBI Taxonomy" id="1469647"/>
    <lineage>
        <taxon>Bacteria</taxon>
        <taxon>Bacillati</taxon>
        <taxon>Bacillota</taxon>
        <taxon>Bacilli</taxon>
        <taxon>Bacillales</taxon>
        <taxon>Paenibacillaceae</taxon>
        <taxon>Paenibacillus</taxon>
    </lineage>
</organism>
<dbReference type="InterPro" id="IPR055733">
    <property type="entry name" value="DUF7309"/>
</dbReference>
<name>A0A1V4HF77_9BACL</name>
<evidence type="ECO:0000259" key="2">
    <source>
        <dbReference type="Pfam" id="PF23988"/>
    </source>
</evidence>
<comment type="caution">
    <text evidence="3">The sequence shown here is derived from an EMBL/GenBank/DDBJ whole genome shotgun (WGS) entry which is preliminary data.</text>
</comment>
<evidence type="ECO:0000259" key="1">
    <source>
        <dbReference type="Pfam" id="PF22007"/>
    </source>
</evidence>
<evidence type="ECO:0000313" key="3">
    <source>
        <dbReference type="EMBL" id="OPH53404.1"/>
    </source>
</evidence>
<proteinExistence type="predicted"/>
<feature type="domain" description="DUF7309" evidence="2">
    <location>
        <begin position="11"/>
        <end position="178"/>
    </location>
</feature>
<keyword evidence="4" id="KW-1185">Reference proteome</keyword>
<dbReference type="OrthoDB" id="9801392at2"/>
<dbReference type="Proteomes" id="UP000190626">
    <property type="component" value="Unassembled WGS sequence"/>
</dbReference>
<gene>
    <name evidence="3" type="ORF">BC351_05945</name>
</gene>
<dbReference type="Pfam" id="PF22007">
    <property type="entry name" value="DUF6930"/>
    <property type="match status" value="1"/>
</dbReference>
<dbReference type="STRING" id="1469647.BC351_05945"/>
<feature type="domain" description="DUF6930" evidence="1">
    <location>
        <begin position="225"/>
        <end position="345"/>
    </location>
</feature>
<evidence type="ECO:0000313" key="4">
    <source>
        <dbReference type="Proteomes" id="UP000190626"/>
    </source>
</evidence>
<dbReference type="AlphaFoldDB" id="A0A1V4HF77"/>
<accession>A0A1V4HF77</accession>
<reference evidence="4" key="1">
    <citation type="submission" date="2016-07" db="EMBL/GenBank/DDBJ databases">
        <authorList>
            <person name="Florea S."/>
            <person name="Webb J.S."/>
            <person name="Jaromczyk J."/>
            <person name="Schardl C.L."/>
        </authorList>
    </citation>
    <scope>NUCLEOTIDE SEQUENCE [LARGE SCALE GENOMIC DNA]</scope>
    <source>
        <strain evidence="4">CY1</strain>
    </source>
</reference>
<dbReference type="EMBL" id="MBTG01000023">
    <property type="protein sequence ID" value="OPH53404.1"/>
    <property type="molecule type" value="Genomic_DNA"/>
</dbReference>
<dbReference type="InterPro" id="IPR054216">
    <property type="entry name" value="DUF6930"/>
</dbReference>
<sequence length="348" mass="40126">MTNLQATKEEWQQLFETTIRFKKQAPWDWMEDEDYFLITDPDSGEHGCCVVLGAGRISYGLNVYIGPNARLFLQELSGVNDQLEDDQLELIHSTRAITVSFENRDQLDKDDLQLIRDLGYKFRGAQAWPQFQSYEPGLLPAELNGPEVRFLRTALEQTMHVADRFRENHELYFEHDQTDEGTGEKRLHRVPEITSSGVTWSDTWLPWLEEGDFLTPYVYPNELQLRQLAKSLKKSTEIWHSDFQYISQAFGEKDERGSYPRLSLWMNASADFVMAGGLAGNHNFIQAYVEQLLNLLKESDHTPASIQVSSKKAYLALKDTADKLGIKLQFNFDLPELQMAFNEIENSI</sequence>
<dbReference type="Pfam" id="PF23988">
    <property type="entry name" value="DUF7309"/>
    <property type="match status" value="1"/>
</dbReference>
<protein>
    <submittedName>
        <fullName evidence="3">Uncharacterized protein</fullName>
    </submittedName>
</protein>